<comment type="caution">
    <text evidence="4">The sequence shown here is derived from an EMBL/GenBank/DDBJ whole genome shotgun (WGS) entry which is preliminary data.</text>
</comment>
<gene>
    <name evidence="4" type="ORF">GCM10022410_05340</name>
</gene>
<dbReference type="InterPro" id="IPR051158">
    <property type="entry name" value="Metallophosphoesterase_sf"/>
</dbReference>
<dbReference type="CDD" id="cd07385">
    <property type="entry name" value="MPP_YkuE_C"/>
    <property type="match status" value="1"/>
</dbReference>
<keyword evidence="5" id="KW-1185">Reference proteome</keyword>
<dbReference type="InterPro" id="IPR004843">
    <property type="entry name" value="Calcineurin-like_PHP"/>
</dbReference>
<dbReference type="SUPFAM" id="SSF56300">
    <property type="entry name" value="Metallo-dependent phosphatases"/>
    <property type="match status" value="1"/>
</dbReference>
<evidence type="ECO:0000259" key="3">
    <source>
        <dbReference type="Pfam" id="PF00149"/>
    </source>
</evidence>
<organism evidence="4 5">
    <name type="scientific">Amphibacillus indicireducens</name>
    <dbReference type="NCBI Taxonomy" id="1076330"/>
    <lineage>
        <taxon>Bacteria</taxon>
        <taxon>Bacillati</taxon>
        <taxon>Bacillota</taxon>
        <taxon>Bacilli</taxon>
        <taxon>Bacillales</taxon>
        <taxon>Bacillaceae</taxon>
        <taxon>Amphibacillus</taxon>
    </lineage>
</organism>
<dbReference type="RefSeq" id="WP_344910062.1">
    <property type="nucleotide sequence ID" value="NZ_BAABDL010000025.1"/>
</dbReference>
<evidence type="ECO:0000313" key="4">
    <source>
        <dbReference type="EMBL" id="GAA4061266.1"/>
    </source>
</evidence>
<dbReference type="PANTHER" id="PTHR31302:SF31">
    <property type="entry name" value="PHOSPHODIESTERASE YAEI"/>
    <property type="match status" value="1"/>
</dbReference>
<keyword evidence="1" id="KW-0479">Metal-binding</keyword>
<reference evidence="5" key="1">
    <citation type="journal article" date="2019" name="Int. J. Syst. Evol. Microbiol.">
        <title>The Global Catalogue of Microorganisms (GCM) 10K type strain sequencing project: providing services to taxonomists for standard genome sequencing and annotation.</title>
        <authorList>
            <consortium name="The Broad Institute Genomics Platform"/>
            <consortium name="The Broad Institute Genome Sequencing Center for Infectious Disease"/>
            <person name="Wu L."/>
            <person name="Ma J."/>
        </authorList>
    </citation>
    <scope>NUCLEOTIDE SEQUENCE [LARGE SCALE GENOMIC DNA]</scope>
    <source>
        <strain evidence="5">JCM 17250</strain>
    </source>
</reference>
<evidence type="ECO:0000256" key="2">
    <source>
        <dbReference type="ARBA" id="ARBA00022801"/>
    </source>
</evidence>
<dbReference type="InterPro" id="IPR029052">
    <property type="entry name" value="Metallo-depent_PP-like"/>
</dbReference>
<accession>A0ABP7V828</accession>
<sequence>MINDTTAVKVNQVYFENDKFSSEQKLEILQISDVHNRNLGGKYGRITELNPDLIVLTGDLIDRKTTDLTHTINLLEQLITIDRPIYFVSGNHEQESLMFEELRQVLLDYGVIELDNQYVMLEVDGIEFNLVGIANHTTGHADLNAAFEDVELAKPTILLSHAPLITDVQVDLILSGHTHGGQIRLPFIGGLIAPDQGFFPAYDKGAYQLDSGATLYIDSGLGTSFLPIRFLNQAQVTMLTIHGHN</sequence>
<dbReference type="Pfam" id="PF00149">
    <property type="entry name" value="Metallophos"/>
    <property type="match status" value="1"/>
</dbReference>
<dbReference type="Gene3D" id="3.60.21.10">
    <property type="match status" value="1"/>
</dbReference>
<name>A0ABP7V828_9BACI</name>
<proteinExistence type="predicted"/>
<protein>
    <submittedName>
        <fullName evidence="4">Metallophosphoesterase</fullName>
    </submittedName>
</protein>
<evidence type="ECO:0000256" key="1">
    <source>
        <dbReference type="ARBA" id="ARBA00022723"/>
    </source>
</evidence>
<feature type="domain" description="Calcineurin-like phosphoesterase" evidence="3">
    <location>
        <begin position="28"/>
        <end position="180"/>
    </location>
</feature>
<dbReference type="EMBL" id="BAABDL010000025">
    <property type="protein sequence ID" value="GAA4061266.1"/>
    <property type="molecule type" value="Genomic_DNA"/>
</dbReference>
<dbReference type="PANTHER" id="PTHR31302">
    <property type="entry name" value="TRANSMEMBRANE PROTEIN WITH METALLOPHOSPHOESTERASE DOMAIN-RELATED"/>
    <property type="match status" value="1"/>
</dbReference>
<dbReference type="Proteomes" id="UP001501734">
    <property type="component" value="Unassembled WGS sequence"/>
</dbReference>
<keyword evidence="2" id="KW-0378">Hydrolase</keyword>
<evidence type="ECO:0000313" key="5">
    <source>
        <dbReference type="Proteomes" id="UP001501734"/>
    </source>
</evidence>